<keyword evidence="5 13" id="KW-1003">Cell membrane</keyword>
<keyword evidence="4 13" id="KW-0813">Transport</keyword>
<organism evidence="15 16">
    <name type="scientific">Oryzomonas rubra</name>
    <dbReference type="NCBI Taxonomy" id="2509454"/>
    <lineage>
        <taxon>Bacteria</taxon>
        <taxon>Pseudomonadati</taxon>
        <taxon>Thermodesulfobacteriota</taxon>
        <taxon>Desulfuromonadia</taxon>
        <taxon>Geobacterales</taxon>
        <taxon>Geobacteraceae</taxon>
        <taxon>Oryzomonas</taxon>
    </lineage>
</organism>
<evidence type="ECO:0000313" key="16">
    <source>
        <dbReference type="Proteomes" id="UP000324298"/>
    </source>
</evidence>
<evidence type="ECO:0000256" key="1">
    <source>
        <dbReference type="ARBA" id="ARBA00004651"/>
    </source>
</evidence>
<dbReference type="NCBIfam" id="TIGR00328">
    <property type="entry name" value="flhB"/>
    <property type="match status" value="1"/>
</dbReference>
<evidence type="ECO:0000256" key="13">
    <source>
        <dbReference type="RuleBase" id="RU364091"/>
    </source>
</evidence>
<dbReference type="Proteomes" id="UP000324298">
    <property type="component" value="Unassembled WGS sequence"/>
</dbReference>
<comment type="function">
    <text evidence="12 13">Required for formation of the rod structure in the basal body of the flagellar apparatus. Together with FliI and FliH, may constitute the export apparatus of flagellin.</text>
</comment>
<dbReference type="EMBL" id="SRSD01000008">
    <property type="protein sequence ID" value="KAA0889754.1"/>
    <property type="molecule type" value="Genomic_DNA"/>
</dbReference>
<dbReference type="PANTHER" id="PTHR30531">
    <property type="entry name" value="FLAGELLAR BIOSYNTHETIC PROTEIN FLHB"/>
    <property type="match status" value="1"/>
</dbReference>
<dbReference type="OrthoDB" id="9807950at2"/>
<reference evidence="15 16" key="1">
    <citation type="submission" date="2019-04" db="EMBL/GenBank/DDBJ databases">
        <title>Geobacter ruber sp. nov., ferric-reducing bacteria isolated from paddy soil.</title>
        <authorList>
            <person name="Xu Z."/>
            <person name="Masuda Y."/>
            <person name="Itoh H."/>
            <person name="Senoo K."/>
        </authorList>
    </citation>
    <scope>NUCLEOTIDE SEQUENCE [LARGE SCALE GENOMIC DNA]</scope>
    <source>
        <strain evidence="15 16">Red88</strain>
    </source>
</reference>
<keyword evidence="15" id="KW-0966">Cell projection</keyword>
<evidence type="ECO:0000256" key="2">
    <source>
        <dbReference type="ARBA" id="ARBA00010690"/>
    </source>
</evidence>
<dbReference type="InterPro" id="IPR006136">
    <property type="entry name" value="FlhB"/>
</dbReference>
<sequence length="357" mass="40309">MAEDSDKHSKTEQPTAKKLSEARKKGAPPKSQVLTSSLTLLSGIISLYIFGSYMMDGLKKHMVSILSTMGTFNLTESNMYTLSLKLFALVLMLLAPLVVTIIVTAILANIIQDNGQFEFQTERLAFDITRLNPMNGFGRLFNKDALMEMVKSLLKLLVVGYVTYRVMKDESQNIAFLAEADIETIITYVGHIAFQIITHACGVLIVLGVLDLMYVKWRYIDNLKMTKQEVKEETKEQDISPEIKGQIKKMQYQMARRRMIKIVPTADVVITNPTHYAVALKYDRERMLAPVVIAKGADVMAQAIKKIAKEHKVTLVENRFLARELYDQVDENAPIPESLYAAVAEVLAYVYRLKGKM</sequence>
<evidence type="ECO:0000256" key="14">
    <source>
        <dbReference type="SAM" id="MobiDB-lite"/>
    </source>
</evidence>
<keyword evidence="9 13" id="KW-1133">Transmembrane helix</keyword>
<dbReference type="GO" id="GO:0005886">
    <property type="term" value="C:plasma membrane"/>
    <property type="evidence" value="ECO:0007669"/>
    <property type="project" value="UniProtKB-SubCell"/>
</dbReference>
<feature type="compositionally biased region" description="Basic and acidic residues" evidence="14">
    <location>
        <begin position="1"/>
        <end position="11"/>
    </location>
</feature>
<comment type="caution">
    <text evidence="13">Lacks conserved residue(s) required for the propagation of feature annotation.</text>
</comment>
<dbReference type="PANTHER" id="PTHR30531:SF12">
    <property type="entry name" value="FLAGELLAR BIOSYNTHETIC PROTEIN FLHB"/>
    <property type="match status" value="1"/>
</dbReference>
<feature type="transmembrane region" description="Helical" evidence="13">
    <location>
        <begin position="86"/>
        <end position="111"/>
    </location>
</feature>
<dbReference type="FunFam" id="3.40.1690.10:FF:000001">
    <property type="entry name" value="Flagellar biosynthetic protein FlhB"/>
    <property type="match status" value="1"/>
</dbReference>
<accession>A0A5A9XA70</accession>
<comment type="caution">
    <text evidence="15">The sequence shown here is derived from an EMBL/GenBank/DDBJ whole genome shotgun (WGS) entry which is preliminary data.</text>
</comment>
<keyword evidence="8 13" id="KW-0653">Protein transport</keyword>
<dbReference type="Pfam" id="PF01312">
    <property type="entry name" value="Bac_export_2"/>
    <property type="match status" value="1"/>
</dbReference>
<evidence type="ECO:0000256" key="6">
    <source>
        <dbReference type="ARBA" id="ARBA00022692"/>
    </source>
</evidence>
<keyword evidence="11 13" id="KW-1006">Bacterial flagellum protein export</keyword>
<evidence type="ECO:0000256" key="11">
    <source>
        <dbReference type="ARBA" id="ARBA00023225"/>
    </source>
</evidence>
<dbReference type="GO" id="GO:0009306">
    <property type="term" value="P:protein secretion"/>
    <property type="evidence" value="ECO:0007669"/>
    <property type="project" value="InterPro"/>
</dbReference>
<keyword evidence="16" id="KW-1185">Reference proteome</keyword>
<name>A0A5A9XA70_9BACT</name>
<dbReference type="PRINTS" id="PR00950">
    <property type="entry name" value="TYPE3IMSPROT"/>
</dbReference>
<keyword evidence="7 13" id="KW-1005">Bacterial flagellum biogenesis</keyword>
<gene>
    <name evidence="13 15" type="primary">flhB</name>
    <name evidence="15" type="ORF">ET418_13345</name>
</gene>
<keyword evidence="15" id="KW-0282">Flagellum</keyword>
<feature type="transmembrane region" description="Helical" evidence="13">
    <location>
        <begin position="192"/>
        <end position="215"/>
    </location>
</feature>
<evidence type="ECO:0000256" key="4">
    <source>
        <dbReference type="ARBA" id="ARBA00022448"/>
    </source>
</evidence>
<dbReference type="AlphaFoldDB" id="A0A5A9XA70"/>
<evidence type="ECO:0000256" key="10">
    <source>
        <dbReference type="ARBA" id="ARBA00023136"/>
    </source>
</evidence>
<evidence type="ECO:0000256" key="12">
    <source>
        <dbReference type="ARBA" id="ARBA00025078"/>
    </source>
</evidence>
<dbReference type="RefSeq" id="WP_149308295.1">
    <property type="nucleotide sequence ID" value="NZ_SRSD01000008.1"/>
</dbReference>
<dbReference type="Gene3D" id="6.10.250.2080">
    <property type="match status" value="1"/>
</dbReference>
<comment type="subcellular location">
    <subcellularLocation>
        <location evidence="1">Cell membrane</location>
        <topology evidence="1">Multi-pass membrane protein</topology>
    </subcellularLocation>
</comment>
<keyword evidence="6 13" id="KW-0812">Transmembrane</keyword>
<evidence type="ECO:0000313" key="15">
    <source>
        <dbReference type="EMBL" id="KAA0889754.1"/>
    </source>
</evidence>
<feature type="region of interest" description="Disordered" evidence="14">
    <location>
        <begin position="1"/>
        <end position="30"/>
    </location>
</feature>
<keyword evidence="15" id="KW-0969">Cilium</keyword>
<proteinExistence type="inferred from homology"/>
<feature type="transmembrane region" description="Helical" evidence="13">
    <location>
        <begin position="33"/>
        <end position="54"/>
    </location>
</feature>
<evidence type="ECO:0000256" key="5">
    <source>
        <dbReference type="ARBA" id="ARBA00022475"/>
    </source>
</evidence>
<evidence type="ECO:0000256" key="8">
    <source>
        <dbReference type="ARBA" id="ARBA00022927"/>
    </source>
</evidence>
<comment type="similarity">
    <text evidence="2 13">Belongs to the type III secretion exporter family.</text>
</comment>
<protein>
    <recommendedName>
        <fullName evidence="3 13">Flagellar biosynthetic protein FlhB</fullName>
    </recommendedName>
</protein>
<dbReference type="SUPFAM" id="SSF160544">
    <property type="entry name" value="EscU C-terminal domain-like"/>
    <property type="match status" value="1"/>
</dbReference>
<evidence type="ECO:0000256" key="7">
    <source>
        <dbReference type="ARBA" id="ARBA00022795"/>
    </source>
</evidence>
<dbReference type="InterPro" id="IPR006135">
    <property type="entry name" value="T3SS_substrate_exporter"/>
</dbReference>
<evidence type="ECO:0000256" key="9">
    <source>
        <dbReference type="ARBA" id="ARBA00022989"/>
    </source>
</evidence>
<dbReference type="GO" id="GO:0044780">
    <property type="term" value="P:bacterial-type flagellum assembly"/>
    <property type="evidence" value="ECO:0007669"/>
    <property type="project" value="InterPro"/>
</dbReference>
<dbReference type="InterPro" id="IPR029025">
    <property type="entry name" value="T3SS_substrate_exporter_C"/>
</dbReference>
<evidence type="ECO:0000256" key="3">
    <source>
        <dbReference type="ARBA" id="ARBA00021622"/>
    </source>
</evidence>
<dbReference type="Gene3D" id="3.40.1690.10">
    <property type="entry name" value="secretion proteins EscU"/>
    <property type="match status" value="1"/>
</dbReference>
<keyword evidence="10 13" id="KW-0472">Membrane</keyword>